<dbReference type="CDD" id="cd00586">
    <property type="entry name" value="4HBT"/>
    <property type="match status" value="1"/>
</dbReference>
<evidence type="ECO:0000313" key="4">
    <source>
        <dbReference type="Proteomes" id="UP000072741"/>
    </source>
</evidence>
<dbReference type="PANTHER" id="PTHR31793">
    <property type="entry name" value="4-HYDROXYBENZOYL-COA THIOESTERASE FAMILY MEMBER"/>
    <property type="match status" value="1"/>
</dbReference>
<gene>
    <name evidence="3" type="ORF">NS331_21580</name>
</gene>
<organism evidence="3 4">
    <name type="scientific">Pseudacidovorax intermedius</name>
    <dbReference type="NCBI Taxonomy" id="433924"/>
    <lineage>
        <taxon>Bacteria</taxon>
        <taxon>Pseudomonadati</taxon>
        <taxon>Pseudomonadota</taxon>
        <taxon>Betaproteobacteria</taxon>
        <taxon>Burkholderiales</taxon>
        <taxon>Comamonadaceae</taxon>
        <taxon>Pseudacidovorax</taxon>
    </lineage>
</organism>
<keyword evidence="4" id="KW-1185">Reference proteome</keyword>
<dbReference type="GO" id="GO:0047617">
    <property type="term" value="F:fatty acyl-CoA hydrolase activity"/>
    <property type="evidence" value="ECO:0007669"/>
    <property type="project" value="TreeGrafter"/>
</dbReference>
<dbReference type="InterPro" id="IPR050563">
    <property type="entry name" value="4-hydroxybenzoyl-CoA_TE"/>
</dbReference>
<evidence type="ECO:0000313" key="3">
    <source>
        <dbReference type="EMBL" id="KTT15138.1"/>
    </source>
</evidence>
<dbReference type="OrthoDB" id="9799036at2"/>
<dbReference type="EMBL" id="LDSL01000152">
    <property type="protein sequence ID" value="KTT15138.1"/>
    <property type="molecule type" value="Genomic_DNA"/>
</dbReference>
<dbReference type="SUPFAM" id="SSF54637">
    <property type="entry name" value="Thioesterase/thiol ester dehydrase-isomerase"/>
    <property type="match status" value="1"/>
</dbReference>
<dbReference type="PANTHER" id="PTHR31793:SF27">
    <property type="entry name" value="NOVEL THIOESTERASE SUPERFAMILY DOMAIN AND SAPOSIN A-TYPE DOMAIN CONTAINING PROTEIN (0610012H03RIK)"/>
    <property type="match status" value="1"/>
</dbReference>
<keyword evidence="2" id="KW-0378">Hydrolase</keyword>
<accession>A0A147GMT2</accession>
<dbReference type="Proteomes" id="UP000072741">
    <property type="component" value="Unassembled WGS sequence"/>
</dbReference>
<proteinExistence type="inferred from homology"/>
<name>A0A147GMT2_9BURK</name>
<dbReference type="PATRIC" id="fig|433924.3.peg.1381"/>
<dbReference type="Gene3D" id="3.10.129.10">
    <property type="entry name" value="Hotdog Thioesterase"/>
    <property type="match status" value="1"/>
</dbReference>
<comment type="caution">
    <text evidence="3">The sequence shown here is derived from an EMBL/GenBank/DDBJ whole genome shotgun (WGS) entry which is preliminary data.</text>
</comment>
<dbReference type="InterPro" id="IPR029069">
    <property type="entry name" value="HotDog_dom_sf"/>
</dbReference>
<dbReference type="Pfam" id="PF13279">
    <property type="entry name" value="4HBT_2"/>
    <property type="match status" value="1"/>
</dbReference>
<sequence length="140" mass="15963">MRIEIPEHKKLVYETAIPIRWGDMDAMGHLNNGSYFRYMETARIDWMRSIGFQPDPKGEGMVIVNAFCNFYRQIEYPGDVLLRMYVSDPARTTFESWATMARAEAPDLICAAGGATTIWVDFPAQQARPLPDWLRALVSG</sequence>
<dbReference type="AlphaFoldDB" id="A0A147GMT2"/>
<protein>
    <submittedName>
        <fullName evidence="3">Thioesterase</fullName>
    </submittedName>
</protein>
<comment type="similarity">
    <text evidence="1">Belongs to the 4-hydroxybenzoyl-CoA thioesterase family.</text>
</comment>
<evidence type="ECO:0000256" key="1">
    <source>
        <dbReference type="ARBA" id="ARBA00005953"/>
    </source>
</evidence>
<evidence type="ECO:0000256" key="2">
    <source>
        <dbReference type="ARBA" id="ARBA00022801"/>
    </source>
</evidence>
<reference evidence="3 4" key="1">
    <citation type="journal article" date="2016" name="Front. Microbiol.">
        <title>Genomic Resource of Rice Seed Associated Bacteria.</title>
        <authorList>
            <person name="Midha S."/>
            <person name="Bansal K."/>
            <person name="Sharma S."/>
            <person name="Kumar N."/>
            <person name="Patil P.P."/>
            <person name="Chaudhry V."/>
            <person name="Patil P.B."/>
        </authorList>
    </citation>
    <scope>NUCLEOTIDE SEQUENCE [LARGE SCALE GENOMIC DNA]</scope>
    <source>
        <strain evidence="3 4">NS331</strain>
    </source>
</reference>
<dbReference type="RefSeq" id="WP_058643995.1">
    <property type="nucleotide sequence ID" value="NZ_LDSL01000152.1"/>
</dbReference>